<protein>
    <submittedName>
        <fullName evidence="1">Sulfotransferase</fullName>
    </submittedName>
</protein>
<dbReference type="Proteomes" id="UP001208794">
    <property type="component" value="Unassembled WGS sequence"/>
</dbReference>
<dbReference type="PANTHER" id="PTHR10704">
    <property type="entry name" value="CARBOHYDRATE SULFOTRANSFERASE"/>
    <property type="match status" value="1"/>
</dbReference>
<sequence length="377" mass="43899">MIFVTGMFRSGTTFVARLLNQSDEISFASDPFFAVLKDFRNTLSNESAHKVDPHAPLEDYYFDESKFNFFKTIQNTSLSDVKIPNLKYLKEFTEASSFPYSELLSKQIHRINANNYGDFLKQGEQILREVYGNKRLSGFKEVWANEFAPHIINVFPNTSKVIHIIRDPRAILVSNFYSEGRYPILFLARQWRKLVTLAYSYTKSNPNNMIIKYEDLILNPKDTIQGICNFVGIKFDEKLLSTEEITDGGNKKWTQNSTFQENASSGFNQSSVNRWKDKIKHSDRMAIEFLCYPEMKLLGYSDFVDESFKDISSTNLIDEKDKLAKWIMPYSELNIPQEFEKEKNRFGLLSKNVTEKEKELNFLVPSVYEEFKSILSR</sequence>
<keyword evidence="2" id="KW-1185">Reference proteome</keyword>
<dbReference type="InterPro" id="IPR051135">
    <property type="entry name" value="Gal/GlcNAc/GalNAc_ST"/>
</dbReference>
<dbReference type="EMBL" id="JAMQPR010000001">
    <property type="protein sequence ID" value="MCW7503715.1"/>
    <property type="molecule type" value="Genomic_DNA"/>
</dbReference>
<gene>
    <name evidence="1" type="ORF">ND855_06220</name>
</gene>
<dbReference type="RefSeq" id="WP_265357641.1">
    <property type="nucleotide sequence ID" value="NZ_JAMQPR010000001.1"/>
</dbReference>
<comment type="caution">
    <text evidence="1">The sequence shown here is derived from an EMBL/GenBank/DDBJ whole genome shotgun (WGS) entry which is preliminary data.</text>
</comment>
<name>A0ABT3M5P3_9LEPT</name>
<organism evidence="1 2">
    <name type="scientific">Leptospira paudalimensis</name>
    <dbReference type="NCBI Taxonomy" id="2950024"/>
    <lineage>
        <taxon>Bacteria</taxon>
        <taxon>Pseudomonadati</taxon>
        <taxon>Spirochaetota</taxon>
        <taxon>Spirochaetia</taxon>
        <taxon>Leptospirales</taxon>
        <taxon>Leptospiraceae</taxon>
        <taxon>Leptospira</taxon>
    </lineage>
</organism>
<proteinExistence type="predicted"/>
<evidence type="ECO:0000313" key="1">
    <source>
        <dbReference type="EMBL" id="MCW7503715.1"/>
    </source>
</evidence>
<dbReference type="PANTHER" id="PTHR10704:SF44">
    <property type="entry name" value="LD35051P-RELATED"/>
    <property type="match status" value="1"/>
</dbReference>
<dbReference type="Pfam" id="PF13469">
    <property type="entry name" value="Sulfotransfer_3"/>
    <property type="match status" value="1"/>
</dbReference>
<accession>A0ABT3M5P3</accession>
<dbReference type="Gene3D" id="3.40.50.300">
    <property type="entry name" value="P-loop containing nucleotide triphosphate hydrolases"/>
    <property type="match status" value="1"/>
</dbReference>
<dbReference type="SUPFAM" id="SSF52540">
    <property type="entry name" value="P-loop containing nucleoside triphosphate hydrolases"/>
    <property type="match status" value="1"/>
</dbReference>
<dbReference type="InterPro" id="IPR027417">
    <property type="entry name" value="P-loop_NTPase"/>
</dbReference>
<reference evidence="1 2" key="1">
    <citation type="submission" date="2022-06" db="EMBL/GenBank/DDBJ databases">
        <title>Leptospira isolates from biofilms formed at urban environments.</title>
        <authorList>
            <person name="Ribeiro P.S."/>
            <person name="Sousa T."/>
            <person name="Carvalho N."/>
            <person name="Aburjaile F."/>
            <person name="Neves F."/>
            <person name="Oliveira D."/>
            <person name="Blanco L."/>
            <person name="Lima J."/>
            <person name="Costa F."/>
            <person name="Brenig B."/>
            <person name="Soares S."/>
            <person name="Ramos R."/>
            <person name="Goes-Neto A."/>
            <person name="Matiuzzi M."/>
            <person name="Azevedo V."/>
            <person name="Ristow P."/>
        </authorList>
    </citation>
    <scope>NUCLEOTIDE SEQUENCE [LARGE SCALE GENOMIC DNA]</scope>
    <source>
        <strain evidence="1 2">VSF14</strain>
    </source>
</reference>
<evidence type="ECO:0000313" key="2">
    <source>
        <dbReference type="Proteomes" id="UP001208794"/>
    </source>
</evidence>